<evidence type="ECO:0000259" key="2">
    <source>
        <dbReference type="Pfam" id="PF01266"/>
    </source>
</evidence>
<protein>
    <submittedName>
        <fullName evidence="3">FAD-binding oxidoreductase</fullName>
    </submittedName>
</protein>
<dbReference type="SUPFAM" id="SSF51905">
    <property type="entry name" value="FAD/NAD(P)-binding domain"/>
    <property type="match status" value="1"/>
</dbReference>
<dbReference type="SUPFAM" id="SSF54373">
    <property type="entry name" value="FAD-linked reductases, C-terminal domain"/>
    <property type="match status" value="1"/>
</dbReference>
<feature type="domain" description="FAD dependent oxidoreductase" evidence="2">
    <location>
        <begin position="4"/>
        <end position="401"/>
    </location>
</feature>
<reference evidence="4" key="1">
    <citation type="submission" date="2023-07" db="EMBL/GenBank/DDBJ databases">
        <title>Verminephrobacter genomes.</title>
        <authorList>
            <person name="Lund M.B."/>
        </authorList>
    </citation>
    <scope>NUCLEOTIDE SEQUENCE [LARGE SCALE GENOMIC DNA]</scope>
    <source>
        <strain evidence="4">AtM5-05</strain>
    </source>
</reference>
<dbReference type="PANTHER" id="PTHR13847:SF289">
    <property type="entry name" value="GLYCINE OXIDASE"/>
    <property type="match status" value="1"/>
</dbReference>
<dbReference type="InterPro" id="IPR036188">
    <property type="entry name" value="FAD/NAD-bd_sf"/>
</dbReference>
<dbReference type="Gene3D" id="3.50.50.60">
    <property type="entry name" value="FAD/NAD(P)-binding domain"/>
    <property type="match status" value="2"/>
</dbReference>
<dbReference type="RefSeq" id="WP_265256673.1">
    <property type="nucleotide sequence ID" value="NZ_QZCV01000001.1"/>
</dbReference>
<dbReference type="EMBL" id="QZCW01000003">
    <property type="protein sequence ID" value="MCW5323156.1"/>
    <property type="molecule type" value="Genomic_DNA"/>
</dbReference>
<evidence type="ECO:0000256" key="1">
    <source>
        <dbReference type="ARBA" id="ARBA00023002"/>
    </source>
</evidence>
<evidence type="ECO:0000313" key="3">
    <source>
        <dbReference type="EMBL" id="MCW5323156.1"/>
    </source>
</evidence>
<keyword evidence="1" id="KW-0560">Oxidoreductase</keyword>
<sequence length="420" mass="45382">MNRHVVVIGAGAVGAISAIEALRAGLRVTLLDPGLPGGEQAASYGNAGWLSSHSVIPPAEPGVWRRLPRLIMDPLGPLAIRWNYLPQATPWLLRYIAAGWTAARIAATARALRSLLVDAPALHEGLARQAGVPQLIERRGLLHVYPSRADFEADALAWTIRRDNGVRWLELDAAALHRQERALHPRYQFGVLVPEAGHCRNPGAYVAALVAYARTLGAQWVSARATGFHIERGRLQAVRCDDTEVACDAAVVAAGAHSKALAARAQDRVPLESERGYHVVVESPEVMPQLPLMVSDCKLIATPMETGLRVAGQVEIAGLGAAPDWRRADILRDHLPSIFPALPREFPRDRLHNWLGHRPSTPDGRPCIGFARASSDIVYAFGHGHVGLVGSARTARVVAQLLSGCAPEIPLAPFDPRRFA</sequence>
<dbReference type="PANTHER" id="PTHR13847">
    <property type="entry name" value="SARCOSINE DEHYDROGENASE-RELATED"/>
    <property type="match status" value="1"/>
</dbReference>
<gene>
    <name evidence="3" type="ORF">D5039_19025</name>
</gene>
<dbReference type="Proteomes" id="UP001208935">
    <property type="component" value="Unassembled WGS sequence"/>
</dbReference>
<name>A0ABT3KY23_9BURK</name>
<keyword evidence="4" id="KW-1185">Reference proteome</keyword>
<dbReference type="GeneID" id="77322356"/>
<evidence type="ECO:0000313" key="4">
    <source>
        <dbReference type="Proteomes" id="UP001208935"/>
    </source>
</evidence>
<comment type="caution">
    <text evidence="3">The sequence shown here is derived from an EMBL/GenBank/DDBJ whole genome shotgun (WGS) entry which is preliminary data.</text>
</comment>
<proteinExistence type="predicted"/>
<dbReference type="Pfam" id="PF01266">
    <property type="entry name" value="DAO"/>
    <property type="match status" value="1"/>
</dbReference>
<dbReference type="InterPro" id="IPR006076">
    <property type="entry name" value="FAD-dep_OxRdtase"/>
</dbReference>
<organism evidence="3 4">
    <name type="scientific">Verminephrobacter aporrectodeae subsp. tuberculatae</name>
    <dbReference type="NCBI Taxonomy" id="1110392"/>
    <lineage>
        <taxon>Bacteria</taxon>
        <taxon>Pseudomonadati</taxon>
        <taxon>Pseudomonadota</taxon>
        <taxon>Betaproteobacteria</taxon>
        <taxon>Burkholderiales</taxon>
        <taxon>Comamonadaceae</taxon>
        <taxon>Verminephrobacter</taxon>
    </lineage>
</organism>
<accession>A0ABT3KY23</accession>
<dbReference type="Gene3D" id="3.30.9.10">
    <property type="entry name" value="D-Amino Acid Oxidase, subunit A, domain 2"/>
    <property type="match status" value="1"/>
</dbReference>